<accession>A0A1G2CHS7</accession>
<comment type="caution">
    <text evidence="4">The sequence shown here is derived from an EMBL/GenBank/DDBJ whole genome shotgun (WGS) entry which is preliminary data.</text>
</comment>
<name>A0A1G2CHS7_9BACT</name>
<organism evidence="4 5">
    <name type="scientific">Candidatus Liptonbacteria bacterium RIFCSPLOWO2_01_FULL_56_20</name>
    <dbReference type="NCBI Taxonomy" id="1798652"/>
    <lineage>
        <taxon>Bacteria</taxon>
        <taxon>Candidatus Liptoniibacteriota</taxon>
    </lineage>
</organism>
<dbReference type="SUPFAM" id="SSF90257">
    <property type="entry name" value="Myosin rod fragments"/>
    <property type="match status" value="1"/>
</dbReference>
<sequence length="472" mass="52252">MRLLRPKSLLDIQTSRDSVYRARARRINLDYHRTRRVSLTAFLKLAAVGCAVWFLVVGLAAAPTMVTRAQNAVSDEERKSLEDQLHTLESQIDQYEDQIVSYQKQGGTLKNEISKLDSKVAKLNLQIKAVQLTLAGIDQKIGETQTQIRATEGNILSKRAVLSDLLKSLYENDNLTLVEIFLKHPKLSDFFSDLNSLALLQNNVRTTIIEISNLRDQLEDQKDQFALARADAATLQEYQVSQKGETSQLKQQKNDLLAATKGQESKYQSLLKQTKETAAQIRSRIFQLLGGGELSFEQAYQYAKLASGATGVRAALILAVLDRESALGKNVGRCSYTTAMSPKNQQIFLTIVAELNISPDAVTVSCPNADGVYGGAMGPAQFIPSTWQLYRDAVSQITGRTPASPWNNADAFVATALYLRDAGAANASIANERRAAARYYAGGNWQRYLWTYGEAVISRAQRFQQDIDTITG</sequence>
<dbReference type="AlphaFoldDB" id="A0A1G2CHS7"/>
<keyword evidence="1" id="KW-0175">Coiled coil</keyword>
<dbReference type="InterPro" id="IPR023346">
    <property type="entry name" value="Lysozyme-like_dom_sf"/>
</dbReference>
<dbReference type="Proteomes" id="UP000178495">
    <property type="component" value="Unassembled WGS sequence"/>
</dbReference>
<dbReference type="Pfam" id="PF13406">
    <property type="entry name" value="SLT_2"/>
    <property type="match status" value="1"/>
</dbReference>
<keyword evidence="2" id="KW-1133">Transmembrane helix</keyword>
<dbReference type="Gene3D" id="1.10.530.10">
    <property type="match status" value="1"/>
</dbReference>
<evidence type="ECO:0000259" key="3">
    <source>
        <dbReference type="Pfam" id="PF13406"/>
    </source>
</evidence>
<dbReference type="STRING" id="1798652.A3A43_03465"/>
<proteinExistence type="predicted"/>
<evidence type="ECO:0000313" key="5">
    <source>
        <dbReference type="Proteomes" id="UP000178495"/>
    </source>
</evidence>
<dbReference type="SUPFAM" id="SSF53955">
    <property type="entry name" value="Lysozyme-like"/>
    <property type="match status" value="1"/>
</dbReference>
<feature type="domain" description="Transglycosylase SLT" evidence="3">
    <location>
        <begin position="288"/>
        <end position="423"/>
    </location>
</feature>
<evidence type="ECO:0000256" key="1">
    <source>
        <dbReference type="SAM" id="Coils"/>
    </source>
</evidence>
<feature type="coiled-coil region" evidence="1">
    <location>
        <begin position="197"/>
        <end position="231"/>
    </location>
</feature>
<keyword evidence="2" id="KW-0472">Membrane</keyword>
<feature type="transmembrane region" description="Helical" evidence="2">
    <location>
        <begin position="41"/>
        <end position="62"/>
    </location>
</feature>
<dbReference type="EMBL" id="MHLC01000024">
    <property type="protein sequence ID" value="OGZ00949.1"/>
    <property type="molecule type" value="Genomic_DNA"/>
</dbReference>
<reference evidence="4 5" key="1">
    <citation type="journal article" date="2016" name="Nat. Commun.">
        <title>Thousands of microbial genomes shed light on interconnected biogeochemical processes in an aquifer system.</title>
        <authorList>
            <person name="Anantharaman K."/>
            <person name="Brown C.T."/>
            <person name="Hug L.A."/>
            <person name="Sharon I."/>
            <person name="Castelle C.J."/>
            <person name="Probst A.J."/>
            <person name="Thomas B.C."/>
            <person name="Singh A."/>
            <person name="Wilkins M.J."/>
            <person name="Karaoz U."/>
            <person name="Brodie E.L."/>
            <person name="Williams K.H."/>
            <person name="Hubbard S.S."/>
            <person name="Banfield J.F."/>
        </authorList>
    </citation>
    <scope>NUCLEOTIDE SEQUENCE [LARGE SCALE GENOMIC DNA]</scope>
</reference>
<keyword evidence="2" id="KW-0812">Transmembrane</keyword>
<feature type="coiled-coil region" evidence="1">
    <location>
        <begin position="71"/>
        <end position="112"/>
    </location>
</feature>
<protein>
    <recommendedName>
        <fullName evidence="3">Transglycosylase SLT domain-containing protein</fullName>
    </recommendedName>
</protein>
<evidence type="ECO:0000313" key="4">
    <source>
        <dbReference type="EMBL" id="OGZ00949.1"/>
    </source>
</evidence>
<dbReference type="Gene3D" id="6.10.250.3150">
    <property type="match status" value="1"/>
</dbReference>
<gene>
    <name evidence="4" type="ORF">A3A43_03465</name>
</gene>
<dbReference type="InterPro" id="IPR031304">
    <property type="entry name" value="SLT_2"/>
</dbReference>
<evidence type="ECO:0000256" key="2">
    <source>
        <dbReference type="SAM" id="Phobius"/>
    </source>
</evidence>